<dbReference type="AlphaFoldDB" id="A0A7G2FCC6"/>
<dbReference type="Pfam" id="PF08268">
    <property type="entry name" value="FBA_3"/>
    <property type="match status" value="2"/>
</dbReference>
<dbReference type="PANTHER" id="PTHR31111">
    <property type="entry name" value="BNAA05G37150D PROTEIN-RELATED"/>
    <property type="match status" value="1"/>
</dbReference>
<accession>A0A7G2FCC6</accession>
<feature type="domain" description="F-box associated beta-propeller type 3" evidence="1">
    <location>
        <begin position="77"/>
        <end position="145"/>
    </location>
</feature>
<sequence>MMFRRYGRDGKDIEQEHFVFTLRSQQKEWRKIDVTGDSYTDVQGGICIDGAIYYGGVGHKILARFDVRSEKVEGKRLSSPGEIYTGEVMLVSSRLESSKPFSVYYYDPIKESFRSAEVEGIADHEFRRIHGIGKRAREMLCFPGHIENIMFL</sequence>
<feature type="domain" description="F-box associated beta-propeller type 3" evidence="1">
    <location>
        <begin position="12"/>
        <end position="72"/>
    </location>
</feature>
<name>A0A7G2FCC6_ARATH</name>
<proteinExistence type="predicted"/>
<gene>
    <name evidence="2" type="ORF">AT9943_LOCUS19810</name>
</gene>
<evidence type="ECO:0000313" key="3">
    <source>
        <dbReference type="Proteomes" id="UP000516314"/>
    </source>
</evidence>
<dbReference type="Proteomes" id="UP000516314">
    <property type="component" value="Chromosome 5"/>
</dbReference>
<protein>
    <submittedName>
        <fullName evidence="2">(thale cress) hypothetical protein</fullName>
    </submittedName>
</protein>
<evidence type="ECO:0000259" key="1">
    <source>
        <dbReference type="Pfam" id="PF08268"/>
    </source>
</evidence>
<organism evidence="2 3">
    <name type="scientific">Arabidopsis thaliana</name>
    <name type="common">Mouse-ear cress</name>
    <dbReference type="NCBI Taxonomy" id="3702"/>
    <lineage>
        <taxon>Eukaryota</taxon>
        <taxon>Viridiplantae</taxon>
        <taxon>Streptophyta</taxon>
        <taxon>Embryophyta</taxon>
        <taxon>Tracheophyta</taxon>
        <taxon>Spermatophyta</taxon>
        <taxon>Magnoliopsida</taxon>
        <taxon>eudicotyledons</taxon>
        <taxon>Gunneridae</taxon>
        <taxon>Pentapetalae</taxon>
        <taxon>rosids</taxon>
        <taxon>malvids</taxon>
        <taxon>Brassicales</taxon>
        <taxon>Brassicaceae</taxon>
        <taxon>Camelineae</taxon>
        <taxon>Arabidopsis</taxon>
    </lineage>
</organism>
<dbReference type="EMBL" id="LR881470">
    <property type="protein sequence ID" value="CAD5332398.1"/>
    <property type="molecule type" value="Genomic_DNA"/>
</dbReference>
<reference evidence="2 3" key="1">
    <citation type="submission" date="2020-09" db="EMBL/GenBank/DDBJ databases">
        <authorList>
            <person name="Ashkenazy H."/>
        </authorList>
    </citation>
    <scope>NUCLEOTIDE SEQUENCE [LARGE SCALE GENOMIC DNA]</scope>
    <source>
        <strain evidence="3">cv. Cdm-0</strain>
    </source>
</reference>
<dbReference type="InterPro" id="IPR013187">
    <property type="entry name" value="F-box-assoc_dom_typ3"/>
</dbReference>
<dbReference type="NCBIfam" id="TIGR01640">
    <property type="entry name" value="F_box_assoc_1"/>
    <property type="match status" value="1"/>
</dbReference>
<dbReference type="InterPro" id="IPR017451">
    <property type="entry name" value="F-box-assoc_interact_dom"/>
</dbReference>
<dbReference type="PANTHER" id="PTHR31111:SF83">
    <property type="entry name" value="F-BOX DOMAIN-CONTAINING PROTEIN"/>
    <property type="match status" value="1"/>
</dbReference>
<evidence type="ECO:0000313" key="2">
    <source>
        <dbReference type="EMBL" id="CAD5332398.1"/>
    </source>
</evidence>